<evidence type="ECO:0000313" key="1">
    <source>
        <dbReference type="EMBL" id="SFT97190.1"/>
    </source>
</evidence>
<evidence type="ECO:0008006" key="3">
    <source>
        <dbReference type="Google" id="ProtNLM"/>
    </source>
</evidence>
<sequence>METAERKIDLFEVAEIKLSYSAKVKSSQRPRVASSRQVYEVFAKARDLPLLDHVILTVVGNFRFAGKSELYSPLF</sequence>
<reference evidence="2" key="1">
    <citation type="submission" date="2016-10" db="EMBL/GenBank/DDBJ databases">
        <authorList>
            <person name="Varghese N."/>
            <person name="Submissions S."/>
        </authorList>
    </citation>
    <scope>NUCLEOTIDE SEQUENCE [LARGE SCALE GENOMIC DNA]</scope>
    <source>
        <strain evidence="2">DSM 23445</strain>
    </source>
</reference>
<proteinExistence type="predicted"/>
<protein>
    <recommendedName>
        <fullName evidence="3">RadC-like JAB domain-containing protein</fullName>
    </recommendedName>
</protein>
<organism evidence="1 2">
    <name type="scientific">Algoriphagus locisalis</name>
    <dbReference type="NCBI Taxonomy" id="305507"/>
    <lineage>
        <taxon>Bacteria</taxon>
        <taxon>Pseudomonadati</taxon>
        <taxon>Bacteroidota</taxon>
        <taxon>Cytophagia</taxon>
        <taxon>Cytophagales</taxon>
        <taxon>Cyclobacteriaceae</taxon>
        <taxon>Algoriphagus</taxon>
    </lineage>
</organism>
<dbReference type="AlphaFoldDB" id="A0A1I7CCP7"/>
<dbReference type="OrthoDB" id="9974293at2"/>
<accession>A0A1I7CCP7</accession>
<keyword evidence="2" id="KW-1185">Reference proteome</keyword>
<dbReference type="STRING" id="305507.SAMN04489724_3068"/>
<evidence type="ECO:0000313" key="2">
    <source>
        <dbReference type="Proteomes" id="UP000199673"/>
    </source>
</evidence>
<dbReference type="EMBL" id="FPBF01000004">
    <property type="protein sequence ID" value="SFT97190.1"/>
    <property type="molecule type" value="Genomic_DNA"/>
</dbReference>
<dbReference type="Proteomes" id="UP000199673">
    <property type="component" value="Unassembled WGS sequence"/>
</dbReference>
<name>A0A1I7CCP7_9BACT</name>
<dbReference type="RefSeq" id="WP_091694947.1">
    <property type="nucleotide sequence ID" value="NZ_FPBF01000004.1"/>
</dbReference>
<gene>
    <name evidence="1" type="ORF">SAMN04489724_3068</name>
</gene>